<dbReference type="InterPro" id="IPR003488">
    <property type="entry name" value="DprA"/>
</dbReference>
<dbReference type="STRING" id="360107.CHAB381_0376"/>
<evidence type="ECO:0000313" key="4">
    <source>
        <dbReference type="Proteomes" id="UP000002407"/>
    </source>
</evidence>
<proteinExistence type="inferred from homology"/>
<dbReference type="OrthoDB" id="9785707at2"/>
<dbReference type="SUPFAM" id="SSF102405">
    <property type="entry name" value="MCP/YpsA-like"/>
    <property type="match status" value="1"/>
</dbReference>
<accession>A7I0D6</accession>
<sequence>MNTINEIPFNIAPLSRLGKNAPKKLYYCGNLMLLNMPKIAIVGSRKMSVYTKNLIIKTACELKNRGICVVSGGAIGCDIAAQKAAFPYTIGIFANGLDIIYPKENSEQISKIYSDALAISEYENGTCAQRWQFLERNRIVVAISSAVIIAQADLKSGSLNSAKTALNLGIPIFTFPHRIDESRGTNMLLAEKKAFLIDDVMKFADKICDKLGVQNFQTSLNSVPKDEILEFVKYNNDLNSALLKFGDLIYEYELAGKIEIMGTKVMVK</sequence>
<dbReference type="HOGENOM" id="CLU_029601_0_4_7"/>
<dbReference type="Gene3D" id="3.40.50.450">
    <property type="match status" value="1"/>
</dbReference>
<feature type="domain" description="Smf/DprA SLOG" evidence="2">
    <location>
        <begin position="16"/>
        <end position="203"/>
    </location>
</feature>
<dbReference type="KEGG" id="cha:CHAB381_0376"/>
<dbReference type="PANTHER" id="PTHR43022:SF1">
    <property type="entry name" value="PROTEIN SMF"/>
    <property type="match status" value="1"/>
</dbReference>
<evidence type="ECO:0000256" key="1">
    <source>
        <dbReference type="ARBA" id="ARBA00006525"/>
    </source>
</evidence>
<dbReference type="Proteomes" id="UP000002407">
    <property type="component" value="Chromosome"/>
</dbReference>
<dbReference type="AlphaFoldDB" id="A7I0D6"/>
<evidence type="ECO:0000259" key="2">
    <source>
        <dbReference type="Pfam" id="PF02481"/>
    </source>
</evidence>
<evidence type="ECO:0000313" key="3">
    <source>
        <dbReference type="EMBL" id="ABS51601.1"/>
    </source>
</evidence>
<dbReference type="GO" id="GO:0009294">
    <property type="term" value="P:DNA-mediated transformation"/>
    <property type="evidence" value="ECO:0007669"/>
    <property type="project" value="InterPro"/>
</dbReference>
<dbReference type="EMBL" id="CP000776">
    <property type="protein sequence ID" value="ABS51601.1"/>
    <property type="molecule type" value="Genomic_DNA"/>
</dbReference>
<dbReference type="RefSeq" id="WP_012108259.1">
    <property type="nucleotide sequence ID" value="NC_009714.1"/>
</dbReference>
<organism evidence="3 4">
    <name type="scientific">Campylobacter hominis (strain ATCC BAA-381 / DSM 21671 / CCUG 45161 / LMG 19568 / NCTC 13146 / CH001A)</name>
    <dbReference type="NCBI Taxonomy" id="360107"/>
    <lineage>
        <taxon>Bacteria</taxon>
        <taxon>Pseudomonadati</taxon>
        <taxon>Campylobacterota</taxon>
        <taxon>Epsilonproteobacteria</taxon>
        <taxon>Campylobacterales</taxon>
        <taxon>Campylobacteraceae</taxon>
        <taxon>Campylobacter</taxon>
    </lineage>
</organism>
<keyword evidence="4" id="KW-1185">Reference proteome</keyword>
<gene>
    <name evidence="3" type="ordered locus">CHAB381_0376</name>
</gene>
<name>A7I0D6_CAMHC</name>
<protein>
    <submittedName>
        <fullName evidence="3">SMF family protein</fullName>
    </submittedName>
</protein>
<dbReference type="eggNOG" id="COG0758">
    <property type="taxonomic scope" value="Bacteria"/>
</dbReference>
<dbReference type="PANTHER" id="PTHR43022">
    <property type="entry name" value="PROTEIN SMF"/>
    <property type="match status" value="1"/>
</dbReference>
<comment type="similarity">
    <text evidence="1">Belongs to the DprA/Smf family.</text>
</comment>
<dbReference type="Pfam" id="PF02481">
    <property type="entry name" value="DNA_processg_A"/>
    <property type="match status" value="1"/>
</dbReference>
<reference evidence="4" key="1">
    <citation type="submission" date="2007-07" db="EMBL/GenBank/DDBJ databases">
        <title>Complete genome sequence of Campylobacter hominis ATCC BAA-381, a commensal isolated from the human gastrointestinal tract.</title>
        <authorList>
            <person name="Fouts D.E."/>
            <person name="Mongodin E.F."/>
            <person name="Puiu D."/>
            <person name="Sebastian Y."/>
            <person name="Miller W.G."/>
            <person name="Mandrell R.E."/>
            <person name="Nelson K.E."/>
        </authorList>
    </citation>
    <scope>NUCLEOTIDE SEQUENCE [LARGE SCALE GENOMIC DNA]</scope>
    <source>
        <strain evidence="4">ATCC BAA-381 / LMG 19568 / NCTC 13146 / CH001A</strain>
    </source>
</reference>
<dbReference type="InterPro" id="IPR057666">
    <property type="entry name" value="DrpA_SLOG"/>
</dbReference>